<gene>
    <name evidence="2" type="ordered locus">Bgr_07660</name>
</gene>
<protein>
    <recommendedName>
        <fullName evidence="1">HTH cro/C1-type domain-containing protein</fullName>
    </recommendedName>
</protein>
<accession>C6AD03</accession>
<organism evidence="2 3">
    <name type="scientific">Bartonella grahamii (strain as4aup)</name>
    <dbReference type="NCBI Taxonomy" id="634504"/>
    <lineage>
        <taxon>Bacteria</taxon>
        <taxon>Pseudomonadati</taxon>
        <taxon>Pseudomonadota</taxon>
        <taxon>Alphaproteobacteria</taxon>
        <taxon>Hyphomicrobiales</taxon>
        <taxon>Bartonellaceae</taxon>
        <taxon>Bartonella</taxon>
    </lineage>
</organism>
<dbReference type="InterPro" id="IPR001387">
    <property type="entry name" value="Cro/C1-type_HTH"/>
</dbReference>
<proteinExistence type="predicted"/>
<dbReference type="STRING" id="634504.Bgr_07660"/>
<dbReference type="EMBL" id="CP001562">
    <property type="protein sequence ID" value="ACS51065.1"/>
    <property type="molecule type" value="Genomic_DNA"/>
</dbReference>
<dbReference type="KEGG" id="bgr:Bgr_07660"/>
<keyword evidence="3" id="KW-1185">Reference proteome</keyword>
<reference evidence="2 3" key="1">
    <citation type="journal article" date="2009" name="PLoS Genet.">
        <title>Run-off replication of host-adaptability genes is associated with gene transfer agents in the genome of mouse-infecting Bartonella grahamii.</title>
        <authorList>
            <person name="Berglund E.C."/>
            <person name="Frank A.C."/>
            <person name="Calteau A."/>
            <person name="Vinnere Pettersson O."/>
            <person name="Granberg F."/>
            <person name="Eriksson A.-S."/>
            <person name="Naeslund K."/>
            <person name="Holmberg M."/>
            <person name="Lindroos H."/>
            <person name="Andersson S.G."/>
        </authorList>
    </citation>
    <scope>NUCLEOTIDE SEQUENCE [LARGE SCALE GENOMIC DNA]</scope>
    <source>
        <strain evidence="3">as4aup</strain>
    </source>
</reference>
<sequence>MSSNIEKSIRQWLEKKLNERGHGAQIELAAHLGIHQSTISRMINPYKNGKSRSISIGELVKIAEFFNEPPPNFFNDVDQEFMNFYRDLSEENKRDVILYIEFLRQSKNKK</sequence>
<dbReference type="HOGENOM" id="CLU_171621_1_0_5"/>
<dbReference type="Pfam" id="PF01381">
    <property type="entry name" value="HTH_3"/>
    <property type="match status" value="1"/>
</dbReference>
<evidence type="ECO:0000313" key="2">
    <source>
        <dbReference type="EMBL" id="ACS51065.1"/>
    </source>
</evidence>
<dbReference type="SMART" id="SM00530">
    <property type="entry name" value="HTH_XRE"/>
    <property type="match status" value="1"/>
</dbReference>
<dbReference type="CDD" id="cd00093">
    <property type="entry name" value="HTH_XRE"/>
    <property type="match status" value="1"/>
</dbReference>
<dbReference type="InterPro" id="IPR010982">
    <property type="entry name" value="Lambda_DNA-bd_dom_sf"/>
</dbReference>
<dbReference type="SUPFAM" id="SSF47413">
    <property type="entry name" value="lambda repressor-like DNA-binding domains"/>
    <property type="match status" value="1"/>
</dbReference>
<evidence type="ECO:0000313" key="3">
    <source>
        <dbReference type="Proteomes" id="UP000001489"/>
    </source>
</evidence>
<dbReference type="eggNOG" id="ENOG50313X0">
    <property type="taxonomic scope" value="Bacteria"/>
</dbReference>
<dbReference type="OrthoDB" id="7924875at2"/>
<dbReference type="RefSeq" id="WP_012755091.1">
    <property type="nucleotide sequence ID" value="NC_012846.1"/>
</dbReference>
<dbReference type="AlphaFoldDB" id="C6AD03"/>
<dbReference type="Proteomes" id="UP000001489">
    <property type="component" value="Chromosome"/>
</dbReference>
<evidence type="ECO:0000259" key="1">
    <source>
        <dbReference type="PROSITE" id="PS50943"/>
    </source>
</evidence>
<dbReference type="Gene3D" id="1.10.260.40">
    <property type="entry name" value="lambda repressor-like DNA-binding domains"/>
    <property type="match status" value="1"/>
</dbReference>
<dbReference type="PROSITE" id="PS50943">
    <property type="entry name" value="HTH_CROC1"/>
    <property type="match status" value="1"/>
</dbReference>
<feature type="domain" description="HTH cro/C1-type" evidence="1">
    <location>
        <begin position="25"/>
        <end position="74"/>
    </location>
</feature>
<name>C6AD03_BARGA</name>
<dbReference type="GO" id="GO:0003677">
    <property type="term" value="F:DNA binding"/>
    <property type="evidence" value="ECO:0007669"/>
    <property type="project" value="InterPro"/>
</dbReference>